<proteinExistence type="predicted"/>
<keyword evidence="1" id="KW-0560">Oxidoreductase</keyword>
<reference evidence="1" key="1">
    <citation type="submission" date="2019-09" db="EMBL/GenBank/DDBJ databases">
        <title>Characterisation of the sponge microbiome using genome-centric metagenomics.</title>
        <authorList>
            <person name="Engelberts J.P."/>
            <person name="Robbins S.J."/>
            <person name="De Goeij J.M."/>
            <person name="Aranda M."/>
            <person name="Bell S.C."/>
            <person name="Webster N.S."/>
        </authorList>
    </citation>
    <scope>NUCLEOTIDE SEQUENCE</scope>
    <source>
        <strain evidence="1">SB0664_bin_27</strain>
    </source>
</reference>
<protein>
    <submittedName>
        <fullName evidence="1">Phytanoyl-CoA dioxygenase family protein</fullName>
    </submittedName>
</protein>
<dbReference type="SUPFAM" id="SSF51197">
    <property type="entry name" value="Clavaminate synthase-like"/>
    <property type="match status" value="1"/>
</dbReference>
<dbReference type="Pfam" id="PF05721">
    <property type="entry name" value="PhyH"/>
    <property type="match status" value="1"/>
</dbReference>
<dbReference type="EMBL" id="VXRG01000131">
    <property type="protein sequence ID" value="MXY94983.1"/>
    <property type="molecule type" value="Genomic_DNA"/>
</dbReference>
<evidence type="ECO:0000313" key="1">
    <source>
        <dbReference type="EMBL" id="MXY94983.1"/>
    </source>
</evidence>
<organism evidence="1">
    <name type="scientific">Caldilineaceae bacterium SB0664_bin_27</name>
    <dbReference type="NCBI Taxonomy" id="2605260"/>
    <lineage>
        <taxon>Bacteria</taxon>
        <taxon>Bacillati</taxon>
        <taxon>Chloroflexota</taxon>
        <taxon>Caldilineae</taxon>
        <taxon>Caldilineales</taxon>
        <taxon>Caldilineaceae</taxon>
    </lineage>
</organism>
<comment type="caution">
    <text evidence="1">The sequence shown here is derived from an EMBL/GenBank/DDBJ whole genome shotgun (WGS) entry which is preliminary data.</text>
</comment>
<dbReference type="Gene3D" id="2.60.120.620">
    <property type="entry name" value="q2cbj1_9rhob like domain"/>
    <property type="match status" value="1"/>
</dbReference>
<keyword evidence="1" id="KW-0223">Dioxygenase</keyword>
<gene>
    <name evidence="1" type="ORF">F4Y42_16205</name>
</gene>
<name>A0A6B0YWE6_9CHLR</name>
<accession>A0A6B0YWE6</accession>
<dbReference type="InterPro" id="IPR008775">
    <property type="entry name" value="Phytyl_CoA_dOase-like"/>
</dbReference>
<dbReference type="GO" id="GO:0016706">
    <property type="term" value="F:2-oxoglutarate-dependent dioxygenase activity"/>
    <property type="evidence" value="ECO:0007669"/>
    <property type="project" value="UniProtKB-ARBA"/>
</dbReference>
<dbReference type="AlphaFoldDB" id="A0A6B0YWE6"/>
<sequence>MTQEALRATDNIKPTLTDEEVLEFCKTGLLTLEGVIPDATNRWVFDYLDEEGADPHQLVRDERFIDEVLLHPDVAGVIRSLLGANFQLPEWMANHRLVGPEAARYWHIDAGSDFERACNLLQVFYIPQSNSLEMGPTLFLPGSHLVPIAREDIERFGNLNGQVPTTAPAGSVFVTAYSIWHRQPDKVDQSTRNLLKWVYWRTVPPARDWVVGADFDFGGADYSFTSSYFCGGHRKWQSVPRVAEMFYWLCGKAHEFHTVGGSGWPYSSSDPGTWVRPG</sequence>